<dbReference type="GO" id="GO:0005789">
    <property type="term" value="C:endoplasmic reticulum membrane"/>
    <property type="evidence" value="ECO:0007669"/>
    <property type="project" value="UniProtKB-SubCell"/>
</dbReference>
<keyword evidence="8 12" id="KW-0812">Transmembrane</keyword>
<dbReference type="STRING" id="857342.A0A2T3AX16"/>
<name>A0A2T3AX16_AMORE</name>
<sequence length="447" mass="48654">MPSKAGFLEHPIRSLITCFVSWKTLLLLIATCSPGQGYDTSTSLLLSSHDPTGAPPLPVALHYLVSKLTRWDAIYYVRVANRGYLFEQEWAFGWGFTSLINLCTAILLKAGIPHYHGLEGLVAVCIAHTAHLLSVLVLFKLTAAVFPSSSSTPGLALTASLLHIISPAGLFLSSPFAESSCALLSFLGCYLFTKSVRSGGQPTIGHDLLVFASGVVFGLATTLRSNGIFNGLLLLEEALRNLFYFRSGPPLVKIRRLVATGLGGLCVGAGFLLPQYIAYSEYCTQTSVQSRPWCEKTLPSIYTFVQEHYWNVGPFRYWTLSNVPLFLLATPMLLIMTISGVWALSYESAITPGSLRAKKAPSAGPEAEAFPVLRNLAVTQILLTLLTFTTAHVQIITRISSAYPIWMWFLAMSFRKGNSSYANSAVRIIVMYGIIQAGLLASFLPPA</sequence>
<keyword evidence="9 12" id="KW-0256">Endoplasmic reticulum</keyword>
<comment type="subcellular location">
    <subcellularLocation>
        <location evidence="1 12">Endoplasmic reticulum membrane</location>
        <topology evidence="1 12">Multi-pass membrane protein</topology>
    </subcellularLocation>
</comment>
<comment type="pathway">
    <text evidence="2 12">Glycolipid biosynthesis; glycosylphosphatidylinositol-anchor biosynthesis.</text>
</comment>
<evidence type="ECO:0000256" key="11">
    <source>
        <dbReference type="ARBA" id="ARBA00023136"/>
    </source>
</evidence>
<accession>A0A2T3AX16</accession>
<evidence type="ECO:0000256" key="3">
    <source>
        <dbReference type="ARBA" id="ARBA00008698"/>
    </source>
</evidence>
<evidence type="ECO:0000313" key="15">
    <source>
        <dbReference type="Proteomes" id="UP000241818"/>
    </source>
</evidence>
<evidence type="ECO:0000256" key="5">
    <source>
        <dbReference type="ARBA" id="ARBA00022502"/>
    </source>
</evidence>
<evidence type="ECO:0000256" key="13">
    <source>
        <dbReference type="SAM" id="SignalP"/>
    </source>
</evidence>
<keyword evidence="13" id="KW-0732">Signal</keyword>
<feature type="chain" id="PRO_5015619460" description="GPI mannosyltransferase 2" evidence="13">
    <location>
        <begin position="38"/>
        <end position="447"/>
    </location>
</feature>
<reference evidence="14 15" key="1">
    <citation type="journal article" date="2018" name="New Phytol.">
        <title>Comparative genomics and transcriptomics depict ericoid mycorrhizal fungi as versatile saprotrophs and plant mutualists.</title>
        <authorList>
            <person name="Martino E."/>
            <person name="Morin E."/>
            <person name="Grelet G.A."/>
            <person name="Kuo A."/>
            <person name="Kohler A."/>
            <person name="Daghino S."/>
            <person name="Barry K.W."/>
            <person name="Cichocki N."/>
            <person name="Clum A."/>
            <person name="Dockter R.B."/>
            <person name="Hainaut M."/>
            <person name="Kuo R.C."/>
            <person name="LaButti K."/>
            <person name="Lindahl B.D."/>
            <person name="Lindquist E.A."/>
            <person name="Lipzen A."/>
            <person name="Khouja H.R."/>
            <person name="Magnuson J."/>
            <person name="Murat C."/>
            <person name="Ohm R.A."/>
            <person name="Singer S.W."/>
            <person name="Spatafora J.W."/>
            <person name="Wang M."/>
            <person name="Veneault-Fourrey C."/>
            <person name="Henrissat B."/>
            <person name="Grigoriev I.V."/>
            <person name="Martin F.M."/>
            <person name="Perotto S."/>
        </authorList>
    </citation>
    <scope>NUCLEOTIDE SEQUENCE [LARGE SCALE GENOMIC DNA]</scope>
    <source>
        <strain evidence="14 15">ATCC 22711</strain>
    </source>
</reference>
<keyword evidence="7 12" id="KW-0808">Transferase</keyword>
<evidence type="ECO:0000256" key="2">
    <source>
        <dbReference type="ARBA" id="ARBA00004687"/>
    </source>
</evidence>
<evidence type="ECO:0000313" key="14">
    <source>
        <dbReference type="EMBL" id="PSS13215.1"/>
    </source>
</evidence>
<dbReference type="InParanoid" id="A0A2T3AX16"/>
<feature type="transmembrane region" description="Helical" evidence="12">
    <location>
        <begin position="257"/>
        <end position="277"/>
    </location>
</feature>
<keyword evidence="6 12" id="KW-0328">Glycosyltransferase</keyword>
<dbReference type="UniPathway" id="UPA00196"/>
<dbReference type="PANTHER" id="PTHR12468">
    <property type="entry name" value="GPI MANNOSYLTRANSFERASE 2"/>
    <property type="match status" value="1"/>
</dbReference>
<feature type="transmembrane region" description="Helical" evidence="12">
    <location>
        <begin position="204"/>
        <end position="221"/>
    </location>
</feature>
<dbReference type="GO" id="GO:0006506">
    <property type="term" value="P:GPI anchor biosynthetic process"/>
    <property type="evidence" value="ECO:0007669"/>
    <property type="project" value="UniProtKB-UniPathway"/>
</dbReference>
<evidence type="ECO:0000256" key="9">
    <source>
        <dbReference type="ARBA" id="ARBA00022824"/>
    </source>
</evidence>
<keyword evidence="10 12" id="KW-1133">Transmembrane helix</keyword>
<dbReference type="Pfam" id="PF04188">
    <property type="entry name" value="Mannosyl_trans2"/>
    <property type="match status" value="1"/>
</dbReference>
<dbReference type="EMBL" id="KZ679014">
    <property type="protein sequence ID" value="PSS13215.1"/>
    <property type="molecule type" value="Genomic_DNA"/>
</dbReference>
<evidence type="ECO:0000256" key="8">
    <source>
        <dbReference type="ARBA" id="ARBA00022692"/>
    </source>
</evidence>
<feature type="transmembrane region" description="Helical" evidence="12">
    <location>
        <begin position="426"/>
        <end position="444"/>
    </location>
</feature>
<dbReference type="FunCoup" id="A0A2T3AX16">
    <property type="interactions" value="281"/>
</dbReference>
<feature type="transmembrane region" description="Helical" evidence="12">
    <location>
        <begin position="120"/>
        <end position="141"/>
    </location>
</feature>
<dbReference type="AlphaFoldDB" id="A0A2T3AX16"/>
<dbReference type="GO" id="GO:0000009">
    <property type="term" value="F:alpha-1,6-mannosyltransferase activity"/>
    <property type="evidence" value="ECO:0007669"/>
    <property type="project" value="InterPro"/>
</dbReference>
<keyword evidence="5 12" id="KW-0337">GPI-anchor biosynthesis</keyword>
<feature type="transmembrane region" description="Helical" evidence="12">
    <location>
        <begin position="90"/>
        <end position="108"/>
    </location>
</feature>
<feature type="transmembrane region" description="Helical" evidence="12">
    <location>
        <begin position="161"/>
        <end position="192"/>
    </location>
</feature>
<evidence type="ECO:0000256" key="7">
    <source>
        <dbReference type="ARBA" id="ARBA00022679"/>
    </source>
</evidence>
<feature type="transmembrane region" description="Helical" evidence="12">
    <location>
        <begin position="325"/>
        <end position="346"/>
    </location>
</feature>
<evidence type="ECO:0000256" key="1">
    <source>
        <dbReference type="ARBA" id="ARBA00004477"/>
    </source>
</evidence>
<evidence type="ECO:0000256" key="12">
    <source>
        <dbReference type="RuleBase" id="RU363112"/>
    </source>
</evidence>
<evidence type="ECO:0000256" key="10">
    <source>
        <dbReference type="ARBA" id="ARBA00022989"/>
    </source>
</evidence>
<feature type="transmembrane region" description="Helical" evidence="12">
    <location>
        <begin position="395"/>
        <end position="414"/>
    </location>
</feature>
<evidence type="ECO:0000256" key="6">
    <source>
        <dbReference type="ARBA" id="ARBA00022676"/>
    </source>
</evidence>
<dbReference type="InterPro" id="IPR007315">
    <property type="entry name" value="PIG-V/Gpi18"/>
</dbReference>
<gene>
    <name evidence="14" type="ORF">M430DRAFT_52391</name>
</gene>
<evidence type="ECO:0000256" key="4">
    <source>
        <dbReference type="ARBA" id="ARBA00013795"/>
    </source>
</evidence>
<feature type="signal peptide" evidence="13">
    <location>
        <begin position="1"/>
        <end position="37"/>
    </location>
</feature>
<dbReference type="EC" id="2.4.1.-" evidence="12"/>
<keyword evidence="15" id="KW-1185">Reference proteome</keyword>
<dbReference type="GO" id="GO:0031501">
    <property type="term" value="C:mannosyltransferase complex"/>
    <property type="evidence" value="ECO:0007669"/>
    <property type="project" value="TreeGrafter"/>
</dbReference>
<dbReference type="GO" id="GO:0004376">
    <property type="term" value="F:GPI mannosyltransferase activity"/>
    <property type="evidence" value="ECO:0007669"/>
    <property type="project" value="InterPro"/>
</dbReference>
<protein>
    <recommendedName>
        <fullName evidence="4 12">GPI mannosyltransferase 2</fullName>
        <ecNumber evidence="12">2.4.1.-</ecNumber>
    </recommendedName>
</protein>
<dbReference type="RefSeq" id="XP_024719206.1">
    <property type="nucleotide sequence ID" value="XM_024868295.1"/>
</dbReference>
<dbReference type="GeneID" id="36576376"/>
<dbReference type="OrthoDB" id="10252502at2759"/>
<dbReference type="PANTHER" id="PTHR12468:SF2">
    <property type="entry name" value="GPI MANNOSYLTRANSFERASE 2"/>
    <property type="match status" value="1"/>
</dbReference>
<keyword evidence="11 12" id="KW-0472">Membrane</keyword>
<dbReference type="Proteomes" id="UP000241818">
    <property type="component" value="Unassembled WGS sequence"/>
</dbReference>
<organism evidence="14 15">
    <name type="scientific">Amorphotheca resinae ATCC 22711</name>
    <dbReference type="NCBI Taxonomy" id="857342"/>
    <lineage>
        <taxon>Eukaryota</taxon>
        <taxon>Fungi</taxon>
        <taxon>Dikarya</taxon>
        <taxon>Ascomycota</taxon>
        <taxon>Pezizomycotina</taxon>
        <taxon>Leotiomycetes</taxon>
        <taxon>Helotiales</taxon>
        <taxon>Amorphothecaceae</taxon>
        <taxon>Amorphotheca</taxon>
    </lineage>
</organism>
<comment type="similarity">
    <text evidence="3 12">Belongs to the PIGV family.</text>
</comment>
<proteinExistence type="inferred from homology"/>
<comment type="function">
    <text evidence="12">Mannosyltransferase involved in glycosylphosphatidylinositol-anchor biosynthesis.</text>
</comment>